<evidence type="ECO:0000313" key="2">
    <source>
        <dbReference type="EMBL" id="MPM73461.1"/>
    </source>
</evidence>
<evidence type="ECO:0000256" key="1">
    <source>
        <dbReference type="SAM" id="Coils"/>
    </source>
</evidence>
<comment type="caution">
    <text evidence="2">The sequence shown here is derived from an EMBL/GenBank/DDBJ whole genome shotgun (WGS) entry which is preliminary data.</text>
</comment>
<accession>A0A645C881</accession>
<dbReference type="EMBL" id="VSSQ01025380">
    <property type="protein sequence ID" value="MPM73461.1"/>
    <property type="molecule type" value="Genomic_DNA"/>
</dbReference>
<protein>
    <submittedName>
        <fullName evidence="2">Uncharacterized protein</fullName>
    </submittedName>
</protein>
<proteinExistence type="predicted"/>
<keyword evidence="1" id="KW-0175">Coiled coil</keyword>
<feature type="coiled-coil region" evidence="1">
    <location>
        <begin position="1"/>
        <end position="35"/>
    </location>
</feature>
<sequence length="114" mass="13613">MQKEKTKLEKMIEKKNRLEADIKILEKKEKEKDRKRETRKKILTGGVARSFLGENFDPLGNFLILQDEKFKKMKREKKYEELKKIKKENVNALLKCIFSEIQNQKSQNQNGRGE</sequence>
<name>A0A645C881_9ZZZZ</name>
<organism evidence="2">
    <name type="scientific">bioreactor metagenome</name>
    <dbReference type="NCBI Taxonomy" id="1076179"/>
    <lineage>
        <taxon>unclassified sequences</taxon>
        <taxon>metagenomes</taxon>
        <taxon>ecological metagenomes</taxon>
    </lineage>
</organism>
<dbReference type="AlphaFoldDB" id="A0A645C881"/>
<gene>
    <name evidence="2" type="ORF">SDC9_120441</name>
</gene>
<reference evidence="2" key="1">
    <citation type="submission" date="2019-08" db="EMBL/GenBank/DDBJ databases">
        <authorList>
            <person name="Kucharzyk K."/>
            <person name="Murdoch R.W."/>
            <person name="Higgins S."/>
            <person name="Loffler F."/>
        </authorList>
    </citation>
    <scope>NUCLEOTIDE SEQUENCE</scope>
</reference>